<dbReference type="Proteomes" id="UP000001916">
    <property type="component" value="Chromosome"/>
</dbReference>
<dbReference type="Pfam" id="PF18480">
    <property type="entry name" value="DUF5615"/>
    <property type="match status" value="1"/>
</dbReference>
<keyword evidence="3" id="KW-1185">Reference proteome</keyword>
<proteinExistence type="predicted"/>
<dbReference type="KEGG" id="msv:Mesil_1800"/>
<sequence length="110" mass="12364">MKLLLDHNLSPKLVSRLADLYPGSSHVYLLGLETADDRAVWEYARQGGYTVVSKDSDYNDLSVLLGFPPKLVWIRRGNCSVREIEAILRVHHAEVASFLENPESGMLILL</sequence>
<protein>
    <recommendedName>
        <fullName evidence="1">DUF5615 domain-containing protein</fullName>
    </recommendedName>
</protein>
<dbReference type="OrthoDB" id="334367at2"/>
<name>D7BFX5_ALLS1</name>
<organism evidence="2 3">
    <name type="scientific">Allomeiothermus silvanus (strain ATCC 700542 / DSM 9946 / NBRC 106475 / NCIMB 13440 / VI-R2)</name>
    <name type="common">Thermus silvanus</name>
    <dbReference type="NCBI Taxonomy" id="526227"/>
    <lineage>
        <taxon>Bacteria</taxon>
        <taxon>Thermotogati</taxon>
        <taxon>Deinococcota</taxon>
        <taxon>Deinococci</taxon>
        <taxon>Thermales</taxon>
        <taxon>Thermaceae</taxon>
        <taxon>Allomeiothermus</taxon>
    </lineage>
</organism>
<dbReference type="RefSeq" id="WP_013158235.1">
    <property type="nucleotide sequence ID" value="NC_014212.1"/>
</dbReference>
<accession>D7BFX5</accession>
<feature type="domain" description="DUF5615" evidence="1">
    <location>
        <begin position="1"/>
        <end position="103"/>
    </location>
</feature>
<reference evidence="2 3" key="1">
    <citation type="journal article" date="2010" name="Stand. Genomic Sci.">
        <title>Complete genome sequence of Meiothermus silvanus type strain (VI-R2).</title>
        <authorList>
            <person name="Sikorski J."/>
            <person name="Tindall B.J."/>
            <person name="Lowry S."/>
            <person name="Lucas S."/>
            <person name="Nolan M."/>
            <person name="Copeland A."/>
            <person name="Glavina Del Rio T."/>
            <person name="Tice H."/>
            <person name="Cheng J.F."/>
            <person name="Han C."/>
            <person name="Pitluck S."/>
            <person name="Liolios K."/>
            <person name="Ivanova N."/>
            <person name="Mavromatis K."/>
            <person name="Mikhailova N."/>
            <person name="Pati A."/>
            <person name="Goodwin L."/>
            <person name="Chen A."/>
            <person name="Palaniappan K."/>
            <person name="Land M."/>
            <person name="Hauser L."/>
            <person name="Chang Y.J."/>
            <person name="Jeffries C.D."/>
            <person name="Rohde M."/>
            <person name="Goker M."/>
            <person name="Woyke T."/>
            <person name="Bristow J."/>
            <person name="Eisen J.A."/>
            <person name="Markowitz V."/>
            <person name="Hugenholtz P."/>
            <person name="Kyrpides N.C."/>
            <person name="Klenk H.P."/>
            <person name="Lapidus A."/>
        </authorList>
    </citation>
    <scope>NUCLEOTIDE SEQUENCE [LARGE SCALE GENOMIC DNA]</scope>
    <source>
        <strain evidence="3">ATCC 700542 / DSM 9946 / VI-R2</strain>
    </source>
</reference>
<evidence type="ECO:0000313" key="3">
    <source>
        <dbReference type="Proteomes" id="UP000001916"/>
    </source>
</evidence>
<dbReference type="HOGENOM" id="CLU_150003_3_2_0"/>
<dbReference type="InterPro" id="IPR041049">
    <property type="entry name" value="DUF5615"/>
</dbReference>
<evidence type="ECO:0000259" key="1">
    <source>
        <dbReference type="Pfam" id="PF18480"/>
    </source>
</evidence>
<dbReference type="eggNOG" id="COG4634">
    <property type="taxonomic scope" value="Bacteria"/>
</dbReference>
<dbReference type="STRING" id="526227.Mesil_1800"/>
<dbReference type="EMBL" id="CP002042">
    <property type="protein sequence ID" value="ADH63678.1"/>
    <property type="molecule type" value="Genomic_DNA"/>
</dbReference>
<gene>
    <name evidence="2" type="ordered locus">Mesil_1800</name>
</gene>
<dbReference type="AlphaFoldDB" id="D7BFX5"/>
<evidence type="ECO:0000313" key="2">
    <source>
        <dbReference type="EMBL" id="ADH63678.1"/>
    </source>
</evidence>